<feature type="chain" id="PRO_5046351244" evidence="1">
    <location>
        <begin position="21"/>
        <end position="277"/>
    </location>
</feature>
<dbReference type="InterPro" id="IPR005184">
    <property type="entry name" value="DUF306_Meta_HslJ"/>
</dbReference>
<dbReference type="InterPro" id="IPR053147">
    <property type="entry name" value="Hsp_HslJ-like"/>
</dbReference>
<reference evidence="3 4" key="1">
    <citation type="submission" date="2023-03" db="EMBL/GenBank/DDBJ databases">
        <title>Strain YYF002 represents a novel species in the genus Winogradskyella isolated from seawater.</title>
        <authorList>
            <person name="Fu Z.-Y."/>
        </authorList>
    </citation>
    <scope>NUCLEOTIDE SEQUENCE [LARGE SCALE GENOMIC DNA]</scope>
    <source>
        <strain evidence="3 4">YYF002</strain>
    </source>
</reference>
<comment type="caution">
    <text evidence="3">The sequence shown here is derived from an EMBL/GenBank/DDBJ whole genome shotgun (WGS) entry which is preliminary data.</text>
</comment>
<name>A0ABT6G2U8_9FLAO</name>
<dbReference type="Gene3D" id="2.40.128.270">
    <property type="match status" value="1"/>
</dbReference>
<sequence>MKFLLSIFTLIILTGSCNSAKETLTEQKESSSQVSLSGTYNLQQLGSKDVALKPVTIKFNDSTNEASGISGCNSFFGSYTLKENTIKFGPIVTSKKYCNPDLNTVEKDFIEALNKVNSFVIKDNTLTFLNNDTKLFTATKNEASRPGKDDVVQDNYKRYSVIYKASTRGSFKQIEVSKTDIKISEDRDLKNIDTYPCNPQDWKALNNLLSNNIVENLDLLKAPTDNRAFDGAAHATLSVIKGDVLTMTPSFDHGKPPKEIESIVNKILSMAEIATKQ</sequence>
<dbReference type="EMBL" id="JARSBN010000004">
    <property type="protein sequence ID" value="MDG4716174.1"/>
    <property type="molecule type" value="Genomic_DNA"/>
</dbReference>
<keyword evidence="1" id="KW-0732">Signal</keyword>
<dbReference type="Pfam" id="PF03724">
    <property type="entry name" value="META"/>
    <property type="match status" value="1"/>
</dbReference>
<gene>
    <name evidence="3" type="ORF">P7122_09840</name>
</gene>
<protein>
    <submittedName>
        <fullName evidence="3">META domain-containing protein</fullName>
    </submittedName>
</protein>
<feature type="domain" description="DUF306" evidence="2">
    <location>
        <begin position="37"/>
        <end position="133"/>
    </location>
</feature>
<feature type="signal peptide" evidence="1">
    <location>
        <begin position="1"/>
        <end position="20"/>
    </location>
</feature>
<accession>A0ABT6G2U8</accession>
<evidence type="ECO:0000256" key="1">
    <source>
        <dbReference type="SAM" id="SignalP"/>
    </source>
</evidence>
<dbReference type="RefSeq" id="WP_278005614.1">
    <property type="nucleotide sequence ID" value="NZ_JARSBN010000004.1"/>
</dbReference>
<dbReference type="PROSITE" id="PS51257">
    <property type="entry name" value="PROKAR_LIPOPROTEIN"/>
    <property type="match status" value="1"/>
</dbReference>
<dbReference type="Proteomes" id="UP001529085">
    <property type="component" value="Unassembled WGS sequence"/>
</dbReference>
<dbReference type="InterPro" id="IPR038670">
    <property type="entry name" value="HslJ-like_sf"/>
</dbReference>
<evidence type="ECO:0000313" key="4">
    <source>
        <dbReference type="Proteomes" id="UP001529085"/>
    </source>
</evidence>
<evidence type="ECO:0000313" key="3">
    <source>
        <dbReference type="EMBL" id="MDG4716174.1"/>
    </source>
</evidence>
<dbReference type="PANTHER" id="PTHR35535:SF1">
    <property type="entry name" value="HEAT SHOCK PROTEIN HSLJ"/>
    <property type="match status" value="1"/>
</dbReference>
<proteinExistence type="predicted"/>
<organism evidence="3 4">
    <name type="scientific">Winogradskyella marincola</name>
    <dbReference type="NCBI Taxonomy" id="3037795"/>
    <lineage>
        <taxon>Bacteria</taxon>
        <taxon>Pseudomonadati</taxon>
        <taxon>Bacteroidota</taxon>
        <taxon>Flavobacteriia</taxon>
        <taxon>Flavobacteriales</taxon>
        <taxon>Flavobacteriaceae</taxon>
        <taxon>Winogradskyella</taxon>
    </lineage>
</organism>
<evidence type="ECO:0000259" key="2">
    <source>
        <dbReference type="Pfam" id="PF03724"/>
    </source>
</evidence>
<dbReference type="PANTHER" id="PTHR35535">
    <property type="entry name" value="HEAT SHOCK PROTEIN HSLJ"/>
    <property type="match status" value="1"/>
</dbReference>
<keyword evidence="4" id="KW-1185">Reference proteome</keyword>